<protein>
    <submittedName>
        <fullName evidence="6">[FeFe] hydrogenase H-cluster maturation GTPase HydF</fullName>
    </submittedName>
</protein>
<evidence type="ECO:0000256" key="2">
    <source>
        <dbReference type="ARBA" id="ARBA00023134"/>
    </source>
</evidence>
<dbReference type="Pfam" id="PF18128">
    <property type="entry name" value="HydF_dimer"/>
    <property type="match status" value="1"/>
</dbReference>
<dbReference type="RefSeq" id="WP_237966850.1">
    <property type="nucleotide sequence ID" value="NZ_JAKNHQ010000010.1"/>
</dbReference>
<evidence type="ECO:0000313" key="6">
    <source>
        <dbReference type="EMBL" id="MCG4611043.1"/>
    </source>
</evidence>
<dbReference type="Gene3D" id="3.40.50.11410">
    <property type="match status" value="1"/>
</dbReference>
<dbReference type="PANTHER" id="PTHR42714:SF6">
    <property type="entry name" value="TRANSLATION INITIATION FACTOR IF-2"/>
    <property type="match status" value="1"/>
</dbReference>
<comment type="caution">
    <text evidence="6">The sequence shown here is derived from an EMBL/GenBank/DDBJ whole genome shotgun (WGS) entry which is preliminary data.</text>
</comment>
<keyword evidence="7" id="KW-1185">Reference proteome</keyword>
<dbReference type="CDD" id="cd00880">
    <property type="entry name" value="Era_like"/>
    <property type="match status" value="1"/>
</dbReference>
<evidence type="ECO:0000256" key="1">
    <source>
        <dbReference type="ARBA" id="ARBA00022741"/>
    </source>
</evidence>
<gene>
    <name evidence="6" type="primary">hydF</name>
    <name evidence="6" type="ORF">L0P57_08875</name>
</gene>
<keyword evidence="2" id="KW-0342">GTP-binding</keyword>
<dbReference type="SUPFAM" id="SSF52540">
    <property type="entry name" value="P-loop containing nucleoside triphosphate hydrolases"/>
    <property type="match status" value="1"/>
</dbReference>
<dbReference type="InterPro" id="IPR023873">
    <property type="entry name" value="FeFe-hyd_GTPase_HydF"/>
</dbReference>
<dbReference type="InterPro" id="IPR041606">
    <property type="entry name" value="HydF_dimer"/>
</dbReference>
<organism evidence="6 7">
    <name type="scientific">Anaeromassilibacillus senegalensis</name>
    <dbReference type="NCBI Taxonomy" id="1673717"/>
    <lineage>
        <taxon>Bacteria</taxon>
        <taxon>Bacillati</taxon>
        <taxon>Bacillota</taxon>
        <taxon>Clostridia</taxon>
        <taxon>Eubacteriales</taxon>
        <taxon>Acutalibacteraceae</taxon>
        <taxon>Anaeromassilibacillus</taxon>
    </lineage>
</organism>
<dbReference type="InterPro" id="IPR005225">
    <property type="entry name" value="Small_GTP-bd"/>
</dbReference>
<accession>A0ABS9MKJ9</accession>
<dbReference type="Proteomes" id="UP001298681">
    <property type="component" value="Unassembled WGS sequence"/>
</dbReference>
<dbReference type="InterPro" id="IPR027417">
    <property type="entry name" value="P-loop_NTPase"/>
</dbReference>
<dbReference type="Gene3D" id="3.40.50.300">
    <property type="entry name" value="P-loop containing nucleotide triphosphate hydrolases"/>
    <property type="match status" value="1"/>
</dbReference>
<dbReference type="PANTHER" id="PTHR42714">
    <property type="entry name" value="TRNA MODIFICATION GTPASE GTPBP3"/>
    <property type="match status" value="1"/>
</dbReference>
<dbReference type="Pfam" id="PF01926">
    <property type="entry name" value="MMR_HSR1"/>
    <property type="match status" value="1"/>
</dbReference>
<dbReference type="NCBIfam" id="TIGR03918">
    <property type="entry name" value="GTP_HydF"/>
    <property type="match status" value="1"/>
</dbReference>
<dbReference type="Pfam" id="PF18133">
    <property type="entry name" value="HydF_tetramer"/>
    <property type="match status" value="1"/>
</dbReference>
<evidence type="ECO:0000259" key="3">
    <source>
        <dbReference type="Pfam" id="PF01926"/>
    </source>
</evidence>
<proteinExistence type="predicted"/>
<keyword evidence="1" id="KW-0547">Nucleotide-binding</keyword>
<feature type="domain" description="Hydrogen maturase F tetramerization" evidence="5">
    <location>
        <begin position="282"/>
        <end position="392"/>
    </location>
</feature>
<reference evidence="6 7" key="1">
    <citation type="submission" date="2022-01" db="EMBL/GenBank/DDBJ databases">
        <title>Collection of gut derived symbiotic bacterial strains cultured from healthy donors.</title>
        <authorList>
            <person name="Lin H."/>
            <person name="Kohout C."/>
            <person name="Waligurski E."/>
            <person name="Pamer E.G."/>
        </authorList>
    </citation>
    <scope>NUCLEOTIDE SEQUENCE [LARGE SCALE GENOMIC DNA]</scope>
    <source>
        <strain evidence="6 7">DFI.7.58</strain>
    </source>
</reference>
<dbReference type="EMBL" id="JAKNHQ010000010">
    <property type="protein sequence ID" value="MCG4611043.1"/>
    <property type="molecule type" value="Genomic_DNA"/>
</dbReference>
<evidence type="ECO:0000259" key="4">
    <source>
        <dbReference type="Pfam" id="PF18128"/>
    </source>
</evidence>
<feature type="domain" description="G" evidence="3">
    <location>
        <begin position="14"/>
        <end position="127"/>
    </location>
</feature>
<sequence>MNNLNQTPNANRLHIAIYGRRNSGKSSLINALTNQQVALVSDIAGTTADPVYKAMEVRGLGACVFIDTAGFDDEGALGELRMQKTRETLPKADIAIMLFSDTDFSLEKSWLEALKSSGVPVIAVVNKSDLQDPAPLMERIRTELSLSPLAVSAVDRTGIPALLAELTRALPEGYGAESITGRLVKDGDVVMLVMPQDSEAPKGRLILPQVQTIRDLLDNRCISINVTPDTMEGALAALKAPPDLIITDSQAFKTVYEKAPKESKLTSFSVLFAAYKGDLDAYVRGAQAVERLNGQSHVLIAEACTHAPLSEDIGRVKIPNLLRKKYGKDMDIQVVSGADFPDDLTPYDLIVHCGGCMFNRKYLLSRIARAEEARVPITNYGVLLAKLNGILDSITL</sequence>
<name>A0ABS9MKJ9_9FIRM</name>
<dbReference type="NCBIfam" id="TIGR00231">
    <property type="entry name" value="small_GTP"/>
    <property type="match status" value="1"/>
</dbReference>
<evidence type="ECO:0000259" key="5">
    <source>
        <dbReference type="Pfam" id="PF18133"/>
    </source>
</evidence>
<dbReference type="Gene3D" id="3.40.50.11420">
    <property type="match status" value="1"/>
</dbReference>
<dbReference type="InterPro" id="IPR040644">
    <property type="entry name" value="HydF_tetramer"/>
</dbReference>
<evidence type="ECO:0000313" key="7">
    <source>
        <dbReference type="Proteomes" id="UP001298681"/>
    </source>
</evidence>
<dbReference type="InterPro" id="IPR006073">
    <property type="entry name" value="GTP-bd"/>
</dbReference>
<feature type="domain" description="Hydrogen maturase F dimerization" evidence="4">
    <location>
        <begin position="181"/>
        <end position="277"/>
    </location>
</feature>